<reference evidence="3 4" key="1">
    <citation type="submission" date="2016-07" db="EMBL/GenBank/DDBJ databases">
        <title>Bacillus oceanisediminis whole genome.</title>
        <authorList>
            <person name="Pal Y."/>
            <person name="Verma A."/>
            <person name="Mual P."/>
            <person name="Srinivasan K."/>
        </authorList>
    </citation>
    <scope>NUCLEOTIDE SEQUENCE [LARGE SCALE GENOMIC DNA]</scope>
    <source>
        <strain evidence="3 4">Bhandara28</strain>
    </source>
</reference>
<dbReference type="InterPro" id="IPR038729">
    <property type="entry name" value="Rad50/SbcC_AAA"/>
</dbReference>
<evidence type="ECO:0000313" key="3">
    <source>
        <dbReference type="EMBL" id="OHX41695.1"/>
    </source>
</evidence>
<organism evidence="3 4">
    <name type="scientific">Cytobacillus oceanisediminis</name>
    <dbReference type="NCBI Taxonomy" id="665099"/>
    <lineage>
        <taxon>Bacteria</taxon>
        <taxon>Bacillati</taxon>
        <taxon>Bacillota</taxon>
        <taxon>Bacilli</taxon>
        <taxon>Bacillales</taxon>
        <taxon>Bacillaceae</taxon>
        <taxon>Cytobacillus</taxon>
    </lineage>
</organism>
<keyword evidence="1" id="KW-0175">Coiled coil</keyword>
<proteinExistence type="predicted"/>
<keyword evidence="4" id="KW-1185">Reference proteome</keyword>
<protein>
    <recommendedName>
        <fullName evidence="2">Rad50/SbcC-type AAA domain-containing protein</fullName>
    </recommendedName>
</protein>
<evidence type="ECO:0000313" key="4">
    <source>
        <dbReference type="Proteomes" id="UP000180194"/>
    </source>
</evidence>
<accession>A0ABX3CL71</accession>
<dbReference type="Pfam" id="PF13476">
    <property type="entry name" value="AAA_23"/>
    <property type="match status" value="1"/>
</dbReference>
<name>A0ABX3CL71_9BACI</name>
<feature type="domain" description="Rad50/SbcC-type AAA" evidence="2">
    <location>
        <begin position="9"/>
        <end position="286"/>
    </location>
</feature>
<dbReference type="InterPro" id="IPR027417">
    <property type="entry name" value="P-loop_NTPase"/>
</dbReference>
<dbReference type="RefSeq" id="WP_071159624.1">
    <property type="nucleotide sequence ID" value="NZ_MBRJ01000055.1"/>
</dbReference>
<comment type="caution">
    <text evidence="3">The sequence shown here is derived from an EMBL/GenBank/DDBJ whole genome shotgun (WGS) entry which is preliminary data.</text>
</comment>
<sequence length="661" mass="76332">MHKKLSLLSLQLKNFKGIHDFTLDARGENVKVYGDNATGKTTLFDAFIWLLFDKDSQNKKEFSIKTLRSGKEIHNLEHEVEGVFLLDDKQLILRKVFTEKWTKKRGSANAEFTGHTTDYFIDGVPSKKKEYTDLVDSIVQEDIFKLLTSPSYFNEQLKKEERRKILMEVCGDISDEEVIASDSALSKLPSILNGLTIEKYKKVITARRTEINKELDKIPVRISEVQRSLPQLEGLDKSGLEQEITQMNTAIDEKMTQISSIKNGKAISDKQKVIQEIEMELIQIKRDHDSVSKDQVYQLKAKIQEEQSNVSILNSKLENLKNQKRYNDQNIKSIEDNLVQLRSEWHEINSREFTYNDQCECPACGQALPEEQVESAREKAIAQFNLDKSNKMEAINKKGKEGSERKQEIVQNNESLTKEYEKLSEQINEKQEKMTKLQNQLKQQESLVTDVLDNPAYTSKLQEKQDIENEINNLRQMSEAAVQDIQVEIIELREKRDALQADLGKFMLSQQLESRILDLEEQERELAAEFEKLEHELYLTEQFIRTKVNLLEEKINSRFKYARFNLFKQNINGGLEEICDTTYLGVPYASGLNNAAKINVGLDIINTLSEHYGFYAPIFIDNSEAVTKLIETNSQTVSLVVSERDKKLRVEYPEQMIEEAI</sequence>
<dbReference type="Gene3D" id="3.40.50.300">
    <property type="entry name" value="P-loop containing nucleotide triphosphate hydrolases"/>
    <property type="match status" value="1"/>
</dbReference>
<dbReference type="Proteomes" id="UP000180194">
    <property type="component" value="Unassembled WGS sequence"/>
</dbReference>
<dbReference type="SUPFAM" id="SSF52540">
    <property type="entry name" value="P-loop containing nucleoside triphosphate hydrolases"/>
    <property type="match status" value="1"/>
</dbReference>
<feature type="coiled-coil region" evidence="1">
    <location>
        <begin position="267"/>
        <end position="337"/>
    </location>
</feature>
<evidence type="ECO:0000259" key="2">
    <source>
        <dbReference type="Pfam" id="PF13476"/>
    </source>
</evidence>
<evidence type="ECO:0000256" key="1">
    <source>
        <dbReference type="SAM" id="Coils"/>
    </source>
</evidence>
<dbReference type="EMBL" id="MBRJ01000055">
    <property type="protein sequence ID" value="OHX41695.1"/>
    <property type="molecule type" value="Genomic_DNA"/>
</dbReference>
<dbReference type="Gene3D" id="1.20.58.60">
    <property type="match status" value="1"/>
</dbReference>
<gene>
    <name evidence="3" type="ORF">BBV17_28050</name>
</gene>
<feature type="coiled-coil region" evidence="1">
    <location>
        <begin position="406"/>
        <end position="536"/>
    </location>
</feature>